<dbReference type="Proteomes" id="UP001056460">
    <property type="component" value="Segment"/>
</dbReference>
<name>A0A9E7E1T3_9CAUD</name>
<dbReference type="EMBL" id="ON189047">
    <property type="protein sequence ID" value="URA07178.1"/>
    <property type="molecule type" value="Genomic_DNA"/>
</dbReference>
<evidence type="ECO:0000313" key="1">
    <source>
        <dbReference type="EMBL" id="URA07178.1"/>
    </source>
</evidence>
<accession>A0A9E7E1T3</accession>
<evidence type="ECO:0000313" key="2">
    <source>
        <dbReference type="Proteomes" id="UP001056460"/>
    </source>
</evidence>
<keyword evidence="2" id="KW-1185">Reference proteome</keyword>
<gene>
    <name evidence="1" type="ORF">Mallos_BL60070</name>
</gene>
<proteinExistence type="predicted"/>
<sequence length="95" mass="11048">MSQRIYVILGGPLDGKAFRPSSGRIPTLYIDLDPYGDHISSDPHYRYEVVQVHRPREPLMVPRWVLVHASVPRDEILWRTFMATMRAFCLEVLNP</sequence>
<organism evidence="1 2">
    <name type="scientific">Xanthomonas phage Mallos</name>
    <dbReference type="NCBI Taxonomy" id="2939131"/>
    <lineage>
        <taxon>Viruses</taxon>
        <taxon>Duplodnaviria</taxon>
        <taxon>Heunggongvirae</taxon>
        <taxon>Uroviricota</taxon>
        <taxon>Caudoviricetes</taxon>
        <taxon>Mesyanzhinovviridae</taxon>
        <taxon>Bradleyvirinae</taxon>
        <taxon>Mallosvirus</taxon>
        <taxon>Mallosvirus mallos</taxon>
    </lineage>
</organism>
<reference evidence="1" key="1">
    <citation type="journal article" date="2022" name="Viruses">
        <title>Isolation of novel Xanthomonas phages for the plant pathogens X. translucens and X. campestris.</title>
        <authorList>
            <person name="Erdrich S.H."/>
            <person name="Sharma V."/>
            <person name="Schurr U."/>
            <person name="Arsova B."/>
            <person name="Frunzke J."/>
        </authorList>
    </citation>
    <scope>NUCLEOTIDE SEQUENCE</scope>
</reference>
<protein>
    <submittedName>
        <fullName evidence="1">Uncharacterized protein</fullName>
    </submittedName>
</protein>